<evidence type="ECO:0000256" key="1">
    <source>
        <dbReference type="SAM" id="MobiDB-lite"/>
    </source>
</evidence>
<name>A0A6V8LLI2_9ACTN</name>
<reference evidence="2 3" key="2">
    <citation type="submission" date="2020-03" db="EMBL/GenBank/DDBJ databases">
        <authorList>
            <person name="Ichikawa N."/>
            <person name="Kimura A."/>
            <person name="Kitahashi Y."/>
            <person name="Uohara A."/>
        </authorList>
    </citation>
    <scope>NUCLEOTIDE SEQUENCE [LARGE SCALE GENOMIC DNA]</scope>
    <source>
        <strain evidence="2 3">NBRC 108638</strain>
    </source>
</reference>
<gene>
    <name evidence="2" type="ORF">Prum_085790</name>
</gene>
<accession>A0A6V8LLI2</accession>
<evidence type="ECO:0000313" key="2">
    <source>
        <dbReference type="EMBL" id="GFJ94937.1"/>
    </source>
</evidence>
<feature type="region of interest" description="Disordered" evidence="1">
    <location>
        <begin position="39"/>
        <end position="71"/>
    </location>
</feature>
<feature type="compositionally biased region" description="Low complexity" evidence="1">
    <location>
        <begin position="39"/>
        <end position="56"/>
    </location>
</feature>
<dbReference type="Proteomes" id="UP000482960">
    <property type="component" value="Unassembled WGS sequence"/>
</dbReference>
<evidence type="ECO:0000313" key="3">
    <source>
        <dbReference type="Proteomes" id="UP000482960"/>
    </source>
</evidence>
<dbReference type="EMBL" id="BLPG01000001">
    <property type="protein sequence ID" value="GFJ94937.1"/>
    <property type="molecule type" value="Genomic_DNA"/>
</dbReference>
<reference evidence="2 3" key="1">
    <citation type="submission" date="2020-03" db="EMBL/GenBank/DDBJ databases">
        <title>Whole genome shotgun sequence of Phytohabitans rumicis NBRC 108638.</title>
        <authorList>
            <person name="Komaki H."/>
            <person name="Tamura T."/>
        </authorList>
    </citation>
    <scope>NUCLEOTIDE SEQUENCE [LARGE SCALE GENOMIC DNA]</scope>
    <source>
        <strain evidence="2 3">NBRC 108638</strain>
    </source>
</reference>
<proteinExistence type="predicted"/>
<keyword evidence="3" id="KW-1185">Reference proteome</keyword>
<sequence>MLQATVTLPTWKLAVVPATREALKLCPAGVTVVEDAASAGAAGTTAREAATSAARTAARRRVGTGCPSRSP</sequence>
<protein>
    <submittedName>
        <fullName evidence="2">Uncharacterized protein</fullName>
    </submittedName>
</protein>
<dbReference type="AlphaFoldDB" id="A0A6V8LLI2"/>
<comment type="caution">
    <text evidence="2">The sequence shown here is derived from an EMBL/GenBank/DDBJ whole genome shotgun (WGS) entry which is preliminary data.</text>
</comment>
<organism evidence="2 3">
    <name type="scientific">Phytohabitans rumicis</name>
    <dbReference type="NCBI Taxonomy" id="1076125"/>
    <lineage>
        <taxon>Bacteria</taxon>
        <taxon>Bacillati</taxon>
        <taxon>Actinomycetota</taxon>
        <taxon>Actinomycetes</taxon>
        <taxon>Micromonosporales</taxon>
        <taxon>Micromonosporaceae</taxon>
    </lineage>
</organism>